<sequence length="55" mass="6015">MKLWGEFHALLWTIAASVTTILTLSGAIQRVVIWLTVGALVLHLIGALTKKEDKS</sequence>
<keyword evidence="1" id="KW-1133">Transmembrane helix</keyword>
<gene>
    <name evidence="3" type="ORF">UFOVP1111_24</name>
    <name evidence="4" type="ORF">UFOVP1380_29</name>
    <name evidence="2" type="ORF">UFOVP943_29</name>
</gene>
<dbReference type="EMBL" id="LR796901">
    <property type="protein sequence ID" value="CAB4173447.1"/>
    <property type="molecule type" value="Genomic_DNA"/>
</dbReference>
<organism evidence="3">
    <name type="scientific">uncultured Caudovirales phage</name>
    <dbReference type="NCBI Taxonomy" id="2100421"/>
    <lineage>
        <taxon>Viruses</taxon>
        <taxon>Duplodnaviria</taxon>
        <taxon>Heunggongvirae</taxon>
        <taxon>Uroviricota</taxon>
        <taxon>Caudoviricetes</taxon>
        <taxon>Peduoviridae</taxon>
        <taxon>Maltschvirus</taxon>
        <taxon>Maltschvirus maltsch</taxon>
    </lineage>
</organism>
<evidence type="ECO:0000313" key="2">
    <source>
        <dbReference type="EMBL" id="CAB4173447.1"/>
    </source>
</evidence>
<feature type="transmembrane region" description="Helical" evidence="1">
    <location>
        <begin position="31"/>
        <end position="49"/>
    </location>
</feature>
<evidence type="ECO:0000313" key="3">
    <source>
        <dbReference type="EMBL" id="CAB4184010.1"/>
    </source>
</evidence>
<evidence type="ECO:0000313" key="4">
    <source>
        <dbReference type="EMBL" id="CAB4203321.1"/>
    </source>
</evidence>
<keyword evidence="1" id="KW-0812">Transmembrane</keyword>
<evidence type="ECO:0000256" key="1">
    <source>
        <dbReference type="SAM" id="Phobius"/>
    </source>
</evidence>
<protein>
    <submittedName>
        <fullName evidence="3">Uncharacterized protein</fullName>
    </submittedName>
</protein>
<dbReference type="EMBL" id="LR797330">
    <property type="protein sequence ID" value="CAB4203321.1"/>
    <property type="molecule type" value="Genomic_DNA"/>
</dbReference>
<feature type="transmembrane region" description="Helical" evidence="1">
    <location>
        <begin position="7"/>
        <end position="25"/>
    </location>
</feature>
<accession>A0A6J5QH47</accession>
<reference evidence="3" key="1">
    <citation type="submission" date="2020-05" db="EMBL/GenBank/DDBJ databases">
        <authorList>
            <person name="Chiriac C."/>
            <person name="Salcher M."/>
            <person name="Ghai R."/>
            <person name="Kavagutti S V."/>
        </authorList>
    </citation>
    <scope>NUCLEOTIDE SEQUENCE</scope>
</reference>
<proteinExistence type="predicted"/>
<keyword evidence="1" id="KW-0472">Membrane</keyword>
<name>A0A6J5QH47_9CAUD</name>
<dbReference type="EMBL" id="LR797058">
    <property type="protein sequence ID" value="CAB4184010.1"/>
    <property type="molecule type" value="Genomic_DNA"/>
</dbReference>